<reference evidence="6 7" key="1">
    <citation type="journal article" date="2016" name="Nat. Commun.">
        <title>Thousands of microbial genomes shed light on interconnected biogeochemical processes in an aquifer system.</title>
        <authorList>
            <person name="Anantharaman K."/>
            <person name="Brown C.T."/>
            <person name="Hug L.A."/>
            <person name="Sharon I."/>
            <person name="Castelle C.J."/>
            <person name="Probst A.J."/>
            <person name="Thomas B.C."/>
            <person name="Singh A."/>
            <person name="Wilkins M.J."/>
            <person name="Karaoz U."/>
            <person name="Brodie E.L."/>
            <person name="Williams K.H."/>
            <person name="Hubbard S.S."/>
            <person name="Banfield J.F."/>
        </authorList>
    </citation>
    <scope>NUCLEOTIDE SEQUENCE [LARGE SCALE GENOMIC DNA]</scope>
</reference>
<keyword evidence="4" id="KW-0812">Transmembrane</keyword>
<dbReference type="NCBIfam" id="TIGR00206">
    <property type="entry name" value="fliF"/>
    <property type="match status" value="1"/>
</dbReference>
<evidence type="ECO:0000256" key="1">
    <source>
        <dbReference type="ARBA" id="ARBA00004370"/>
    </source>
</evidence>
<evidence type="ECO:0000256" key="4">
    <source>
        <dbReference type="SAM" id="Phobius"/>
    </source>
</evidence>
<feature type="region of interest" description="Disordered" evidence="3">
    <location>
        <begin position="259"/>
        <end position="295"/>
    </location>
</feature>
<dbReference type="Proteomes" id="UP000178602">
    <property type="component" value="Unassembled WGS sequence"/>
</dbReference>
<proteinExistence type="predicted"/>
<keyword evidence="4" id="KW-1133">Transmembrane helix</keyword>
<dbReference type="GO" id="GO:0016020">
    <property type="term" value="C:membrane"/>
    <property type="evidence" value="ECO:0007669"/>
    <property type="project" value="UniProtKB-SubCell"/>
</dbReference>
<feature type="domain" description="Flagellar M-ring N-terminal" evidence="5">
    <location>
        <begin position="42"/>
        <end position="216"/>
    </location>
</feature>
<gene>
    <name evidence="6" type="ORF">A3K49_02750</name>
</gene>
<dbReference type="PANTHER" id="PTHR30046">
    <property type="entry name" value="FLAGELLAR M-RING PROTEIN"/>
    <property type="match status" value="1"/>
</dbReference>
<accession>A0A1F4T5R4</accession>
<comment type="caution">
    <text evidence="6">The sequence shown here is derived from an EMBL/GenBank/DDBJ whole genome shotgun (WGS) entry which is preliminary data.</text>
</comment>
<feature type="transmembrane region" description="Helical" evidence="4">
    <location>
        <begin position="440"/>
        <end position="461"/>
    </location>
</feature>
<dbReference type="AlphaFoldDB" id="A0A1F4T5R4"/>
<organism evidence="6 7">
    <name type="scientific">candidate division WOR-1 bacterium RIFOXYC12_FULL_54_18</name>
    <dbReference type="NCBI Taxonomy" id="1802584"/>
    <lineage>
        <taxon>Bacteria</taxon>
        <taxon>Bacillati</taxon>
        <taxon>Saganbacteria</taxon>
    </lineage>
</organism>
<dbReference type="InterPro" id="IPR043427">
    <property type="entry name" value="YscJ/FliF"/>
</dbReference>
<dbReference type="PRINTS" id="PR01009">
    <property type="entry name" value="FLGMRINGFLIF"/>
</dbReference>
<comment type="subcellular location">
    <subcellularLocation>
        <location evidence="1">Membrane</location>
    </subcellularLocation>
</comment>
<dbReference type="InterPro" id="IPR045851">
    <property type="entry name" value="AMP-bd_C_sf"/>
</dbReference>
<dbReference type="Gene3D" id="3.30.300.30">
    <property type="match status" value="1"/>
</dbReference>
<dbReference type="PANTHER" id="PTHR30046:SF0">
    <property type="entry name" value="FLAGELLAR M-RING PROTEIN"/>
    <property type="match status" value="1"/>
</dbReference>
<dbReference type="GO" id="GO:0071973">
    <property type="term" value="P:bacterial-type flagellum-dependent cell motility"/>
    <property type="evidence" value="ECO:0007669"/>
    <property type="project" value="InterPro"/>
</dbReference>
<dbReference type="EMBL" id="MEUG01000001">
    <property type="protein sequence ID" value="OGC27906.1"/>
    <property type="molecule type" value="Genomic_DNA"/>
</dbReference>
<feature type="transmembrane region" description="Helical" evidence="4">
    <location>
        <begin position="12"/>
        <end position="32"/>
    </location>
</feature>
<evidence type="ECO:0000259" key="5">
    <source>
        <dbReference type="Pfam" id="PF01514"/>
    </source>
</evidence>
<evidence type="ECO:0000313" key="7">
    <source>
        <dbReference type="Proteomes" id="UP000178602"/>
    </source>
</evidence>
<protein>
    <submittedName>
        <fullName evidence="6">Flagellar M-ring protein FliF</fullName>
    </submittedName>
</protein>
<evidence type="ECO:0000313" key="6">
    <source>
        <dbReference type="EMBL" id="OGC27906.1"/>
    </source>
</evidence>
<dbReference type="InterPro" id="IPR006182">
    <property type="entry name" value="FliF_N_dom"/>
</dbReference>
<keyword evidence="2 4" id="KW-0472">Membrane</keyword>
<keyword evidence="6" id="KW-0966">Cell projection</keyword>
<sequence length="517" mass="57254">MAEAPAGFDLRRMLLVGGVVLVVIFSALFLFIRGCSSGDFNRNPGYSVIYSNLDLKDAANVVARLKELKIPYNIREGGKAIAVPKDKVDESRLGLAEKNLPIGGSVGWEIFDETKMGATDFDRRIQLIRAISGELARTIKRIEGIEDVRVQVVIPETKLFAVAVAPVTASVLLRLRPGFELIPARVNGIVHLVASSVENLQTENVTVIDDSGRILSTNAGQSVRGIGEGLIPPPPPAKMLPQIIEPEVILTKEAVAPVKKEEPVKKDEKQPEPKKEASKKEDPKKEELKNEPKAVVEKEIPPGEKIVLKTEALRELERDLSGKAQELLNRFYPPNSSIVKVSVAIQPMKEEEIKLKDIKIKKLNTVILIDNRIDLTAKLKQATFTTVAAAVGHNKKRGDILILQKVPFHLATPAVDKKIIKKAKKPDQLFTLSSANFRRWVIWGTVGFVGLALLFWLWSLISGRGRREEISREPERSQMTVPNPPPPPAQSGVERVRNAVEQNPEKIADLLKKWLSE</sequence>
<dbReference type="InterPro" id="IPR000067">
    <property type="entry name" value="FlgMring_FliF"/>
</dbReference>
<feature type="region of interest" description="Disordered" evidence="3">
    <location>
        <begin position="471"/>
        <end position="494"/>
    </location>
</feature>
<dbReference type="GO" id="GO:0003774">
    <property type="term" value="F:cytoskeletal motor activity"/>
    <property type="evidence" value="ECO:0007669"/>
    <property type="project" value="InterPro"/>
</dbReference>
<keyword evidence="6" id="KW-0282">Flagellum</keyword>
<dbReference type="GO" id="GO:0009431">
    <property type="term" value="C:bacterial-type flagellum basal body, MS ring"/>
    <property type="evidence" value="ECO:0007669"/>
    <property type="project" value="InterPro"/>
</dbReference>
<dbReference type="Pfam" id="PF01514">
    <property type="entry name" value="YscJ_FliF"/>
    <property type="match status" value="1"/>
</dbReference>
<name>A0A1F4T5R4_UNCSA</name>
<evidence type="ECO:0000256" key="2">
    <source>
        <dbReference type="ARBA" id="ARBA00023136"/>
    </source>
</evidence>
<evidence type="ECO:0000256" key="3">
    <source>
        <dbReference type="SAM" id="MobiDB-lite"/>
    </source>
</evidence>
<keyword evidence="6" id="KW-0969">Cilium</keyword>